<dbReference type="InParanoid" id="A0A2P5CBU4"/>
<feature type="non-terminal residue" evidence="1">
    <location>
        <position position="1"/>
    </location>
</feature>
<organism evidence="1 2">
    <name type="scientific">Trema orientale</name>
    <name type="common">Charcoal tree</name>
    <name type="synonym">Celtis orientalis</name>
    <dbReference type="NCBI Taxonomy" id="63057"/>
    <lineage>
        <taxon>Eukaryota</taxon>
        <taxon>Viridiplantae</taxon>
        <taxon>Streptophyta</taxon>
        <taxon>Embryophyta</taxon>
        <taxon>Tracheophyta</taxon>
        <taxon>Spermatophyta</taxon>
        <taxon>Magnoliopsida</taxon>
        <taxon>eudicotyledons</taxon>
        <taxon>Gunneridae</taxon>
        <taxon>Pentapetalae</taxon>
        <taxon>rosids</taxon>
        <taxon>fabids</taxon>
        <taxon>Rosales</taxon>
        <taxon>Cannabaceae</taxon>
        <taxon>Trema</taxon>
    </lineage>
</organism>
<name>A0A2P5CBU4_TREOI</name>
<comment type="caution">
    <text evidence="1">The sequence shown here is derived from an EMBL/GenBank/DDBJ whole genome shotgun (WGS) entry which is preliminary data.</text>
</comment>
<dbReference type="Proteomes" id="UP000237000">
    <property type="component" value="Unassembled WGS sequence"/>
</dbReference>
<protein>
    <submittedName>
        <fullName evidence="1">Uncharacterized protein</fullName>
    </submittedName>
</protein>
<proteinExistence type="predicted"/>
<keyword evidence="2" id="KW-1185">Reference proteome</keyword>
<evidence type="ECO:0000313" key="2">
    <source>
        <dbReference type="Proteomes" id="UP000237000"/>
    </source>
</evidence>
<dbReference type="EMBL" id="JXTC01000385">
    <property type="protein sequence ID" value="PON58498.1"/>
    <property type="molecule type" value="Genomic_DNA"/>
</dbReference>
<gene>
    <name evidence="1" type="ORF">TorRG33x02_290960</name>
</gene>
<reference evidence="2" key="1">
    <citation type="submission" date="2016-06" db="EMBL/GenBank/DDBJ databases">
        <title>Parallel loss of symbiosis genes in relatives of nitrogen-fixing non-legume Parasponia.</title>
        <authorList>
            <person name="Van Velzen R."/>
            <person name="Holmer R."/>
            <person name="Bu F."/>
            <person name="Rutten L."/>
            <person name="Van Zeijl A."/>
            <person name="Liu W."/>
            <person name="Santuari L."/>
            <person name="Cao Q."/>
            <person name="Sharma T."/>
            <person name="Shen D."/>
            <person name="Roswanjaya Y."/>
            <person name="Wardhani T."/>
            <person name="Kalhor M.S."/>
            <person name="Jansen J."/>
            <person name="Van den Hoogen J."/>
            <person name="Gungor B."/>
            <person name="Hartog M."/>
            <person name="Hontelez J."/>
            <person name="Verver J."/>
            <person name="Yang W.-C."/>
            <person name="Schijlen E."/>
            <person name="Repin R."/>
            <person name="Schilthuizen M."/>
            <person name="Schranz E."/>
            <person name="Heidstra R."/>
            <person name="Miyata K."/>
            <person name="Fedorova E."/>
            <person name="Kohlen W."/>
            <person name="Bisseling T."/>
            <person name="Smit S."/>
            <person name="Geurts R."/>
        </authorList>
    </citation>
    <scope>NUCLEOTIDE SEQUENCE [LARGE SCALE GENOMIC DNA]</scope>
    <source>
        <strain evidence="2">cv. RG33-2</strain>
    </source>
</reference>
<sequence length="59" mass="7219">FGFYYFSVNDSVNLTEKEFYRVYLFRTKVFHHLTPFAADLIEHHSIFSFFYIVTFHPCE</sequence>
<dbReference type="AlphaFoldDB" id="A0A2P5CBU4"/>
<accession>A0A2P5CBU4</accession>
<evidence type="ECO:0000313" key="1">
    <source>
        <dbReference type="EMBL" id="PON58498.1"/>
    </source>
</evidence>